<dbReference type="AlphaFoldDB" id="A0A9Q8SHN1"/>
<name>A0A9Q8SHN1_9PEZI</name>
<dbReference type="RefSeq" id="XP_049138979.1">
    <property type="nucleotide sequence ID" value="XM_049281836.1"/>
</dbReference>
<keyword evidence="2" id="KW-1185">Reference proteome</keyword>
<protein>
    <submittedName>
        <fullName evidence="1">Uncharacterized protein</fullName>
    </submittedName>
</protein>
<dbReference type="GeneID" id="73336846"/>
<dbReference type="KEGG" id="clup:CLUP02_02808"/>
<dbReference type="EMBL" id="CP019474">
    <property type="protein sequence ID" value="UQC77340.1"/>
    <property type="molecule type" value="Genomic_DNA"/>
</dbReference>
<evidence type="ECO:0000313" key="1">
    <source>
        <dbReference type="EMBL" id="UQC77340.1"/>
    </source>
</evidence>
<accession>A0A9Q8SHN1</accession>
<sequence>MLWVTRHLVYSQAPTRSRAGSTPTAELQLGLLHCRIEACHCDRRWFMHKAGVDRQHRDKASLRLGAKAATAPMTLAHWIDFLAHDINLTRVRAISSHSNLLQESPKLQRKRGCWRSFVEDKWVPMVFQPSILLLLKNVRSLTVTPNLELQMLDLHPNNDPVLDPFKPWLAQKEFSNQCSPRQALGTGLVLLEFLYAKNARKRPKVTCLMLELACISWLSAVSKEHLNNWLSPYKTLTNIETIDSSTSSKTRMISERKRINNWASHLVEPFFPTRLQHEFRSSGGRSNQNGAVVNLHLQASTPLQPRAFADRLGADPLMPAGRRVQAMQPLRSSPPARAGGQTLNKHHLQPMEHTIVIPVPGVEDQDHRHAALSMSDSQIDLVFRCRRADNIYHKPRQLWLIAYRDILQPFSDKTKRAFGHTTRYYGLETVISKQRLRHYAATRQRRYTSQIPDVSEMRRTGFLGMSFASLHFEIENNPQLSGLIRVHGDRNGDSLEDGE</sequence>
<gene>
    <name evidence="1" type="ORF">CLUP02_02808</name>
</gene>
<proteinExistence type="predicted"/>
<organism evidence="1 2">
    <name type="scientific">Colletotrichum lupini</name>
    <dbReference type="NCBI Taxonomy" id="145971"/>
    <lineage>
        <taxon>Eukaryota</taxon>
        <taxon>Fungi</taxon>
        <taxon>Dikarya</taxon>
        <taxon>Ascomycota</taxon>
        <taxon>Pezizomycotina</taxon>
        <taxon>Sordariomycetes</taxon>
        <taxon>Hypocreomycetidae</taxon>
        <taxon>Glomerellales</taxon>
        <taxon>Glomerellaceae</taxon>
        <taxon>Colletotrichum</taxon>
        <taxon>Colletotrichum acutatum species complex</taxon>
    </lineage>
</organism>
<dbReference type="Proteomes" id="UP000830671">
    <property type="component" value="Chromosome 2"/>
</dbReference>
<reference evidence="1" key="1">
    <citation type="journal article" date="2021" name="Mol. Plant Microbe Interact.">
        <title>Complete Genome Sequence of the Plant-Pathogenic Fungus Colletotrichum lupini.</title>
        <authorList>
            <person name="Baroncelli R."/>
            <person name="Pensec F."/>
            <person name="Da Lio D."/>
            <person name="Boufleur T."/>
            <person name="Vicente I."/>
            <person name="Sarrocco S."/>
            <person name="Picot A."/>
            <person name="Baraldi E."/>
            <person name="Sukno S."/>
            <person name="Thon M."/>
            <person name="Le Floch G."/>
        </authorList>
    </citation>
    <scope>NUCLEOTIDE SEQUENCE</scope>
    <source>
        <strain evidence="1">IMI 504893</strain>
    </source>
</reference>
<evidence type="ECO:0000313" key="2">
    <source>
        <dbReference type="Proteomes" id="UP000830671"/>
    </source>
</evidence>